<dbReference type="Proteomes" id="UP000177803">
    <property type="component" value="Unassembled WGS sequence"/>
</dbReference>
<keyword evidence="8" id="KW-0460">Magnesium</keyword>
<evidence type="ECO:0000256" key="5">
    <source>
        <dbReference type="ARBA" id="ARBA00022723"/>
    </source>
</evidence>
<evidence type="ECO:0000256" key="7">
    <source>
        <dbReference type="ARBA" id="ARBA00022840"/>
    </source>
</evidence>
<accession>A0A1F6NIY7</accession>
<keyword evidence="7" id="KW-0067">ATP-binding</keyword>
<dbReference type="GO" id="GO:0005524">
    <property type="term" value="F:ATP binding"/>
    <property type="evidence" value="ECO:0007669"/>
    <property type="project" value="UniProtKB-KW"/>
</dbReference>
<dbReference type="InterPro" id="IPR002934">
    <property type="entry name" value="Polymerase_NTP_transf_dom"/>
</dbReference>
<evidence type="ECO:0000256" key="3">
    <source>
        <dbReference type="ARBA" id="ARBA00022679"/>
    </source>
</evidence>
<dbReference type="PANTHER" id="PTHR33571">
    <property type="entry name" value="SSL8005 PROTEIN"/>
    <property type="match status" value="1"/>
</dbReference>
<dbReference type="AlphaFoldDB" id="A0A1F6NIY7"/>
<comment type="cofactor">
    <cofactor evidence="1">
        <name>Mg(2+)</name>
        <dbReference type="ChEBI" id="CHEBI:18420"/>
    </cofactor>
</comment>
<dbReference type="Gene3D" id="3.30.460.10">
    <property type="entry name" value="Beta Polymerase, domain 2"/>
    <property type="match status" value="1"/>
</dbReference>
<name>A0A1F6NIY7_9BACT</name>
<comment type="caution">
    <text evidence="11">The sequence shown here is derived from an EMBL/GenBank/DDBJ whole genome shotgun (WGS) entry which is preliminary data.</text>
</comment>
<gene>
    <name evidence="11" type="ORF">A2261_03240</name>
</gene>
<evidence type="ECO:0000256" key="1">
    <source>
        <dbReference type="ARBA" id="ARBA00001946"/>
    </source>
</evidence>
<organism evidence="11 12">
    <name type="scientific">Candidatus Magasanikbacteria bacterium RIFOXYA2_FULL_44_8</name>
    <dbReference type="NCBI Taxonomy" id="1798696"/>
    <lineage>
        <taxon>Bacteria</taxon>
        <taxon>Candidatus Magasanikiibacteriota</taxon>
    </lineage>
</organism>
<evidence type="ECO:0000313" key="11">
    <source>
        <dbReference type="EMBL" id="OGH83927.1"/>
    </source>
</evidence>
<evidence type="ECO:0000256" key="9">
    <source>
        <dbReference type="ARBA" id="ARBA00038276"/>
    </source>
</evidence>
<evidence type="ECO:0000256" key="2">
    <source>
        <dbReference type="ARBA" id="ARBA00022649"/>
    </source>
</evidence>
<keyword evidence="3" id="KW-0808">Transferase</keyword>
<evidence type="ECO:0000256" key="6">
    <source>
        <dbReference type="ARBA" id="ARBA00022741"/>
    </source>
</evidence>
<dbReference type="Pfam" id="PF01909">
    <property type="entry name" value="NTP_transf_2"/>
    <property type="match status" value="1"/>
</dbReference>
<keyword evidence="4" id="KW-0548">Nucleotidyltransferase</keyword>
<keyword evidence="6" id="KW-0547">Nucleotide-binding</keyword>
<feature type="domain" description="Polymerase nucleotidyl transferase" evidence="10">
    <location>
        <begin position="15"/>
        <end position="87"/>
    </location>
</feature>
<evidence type="ECO:0000313" key="12">
    <source>
        <dbReference type="Proteomes" id="UP000177803"/>
    </source>
</evidence>
<keyword evidence="5" id="KW-0479">Metal-binding</keyword>
<dbReference type="InterPro" id="IPR043519">
    <property type="entry name" value="NT_sf"/>
</dbReference>
<evidence type="ECO:0000256" key="8">
    <source>
        <dbReference type="ARBA" id="ARBA00022842"/>
    </source>
</evidence>
<dbReference type="CDD" id="cd05403">
    <property type="entry name" value="NT_KNTase_like"/>
    <property type="match status" value="1"/>
</dbReference>
<reference evidence="11 12" key="1">
    <citation type="journal article" date="2016" name="Nat. Commun.">
        <title>Thousands of microbial genomes shed light on interconnected biogeochemical processes in an aquifer system.</title>
        <authorList>
            <person name="Anantharaman K."/>
            <person name="Brown C.T."/>
            <person name="Hug L.A."/>
            <person name="Sharon I."/>
            <person name="Castelle C.J."/>
            <person name="Probst A.J."/>
            <person name="Thomas B.C."/>
            <person name="Singh A."/>
            <person name="Wilkins M.J."/>
            <person name="Karaoz U."/>
            <person name="Brodie E.L."/>
            <person name="Williams K.H."/>
            <person name="Hubbard S.S."/>
            <person name="Banfield J.F."/>
        </authorList>
    </citation>
    <scope>NUCLEOTIDE SEQUENCE [LARGE SCALE GENOMIC DNA]</scope>
</reference>
<dbReference type="SUPFAM" id="SSF81301">
    <property type="entry name" value="Nucleotidyltransferase"/>
    <property type="match status" value="1"/>
</dbReference>
<sequence length="95" mass="10655">MVNTVAQLKIAVKPILKNAGVKKMSLFGSFARGDHHDDSDVDMLVEFAKPVGLFSFSDLKNKLEQKLKRKVDLVSNKGISPLIQRYIDQDKVNIL</sequence>
<protein>
    <recommendedName>
        <fullName evidence="10">Polymerase nucleotidyl transferase domain-containing protein</fullName>
    </recommendedName>
</protein>
<dbReference type="EMBL" id="MFQR01000056">
    <property type="protein sequence ID" value="OGH83927.1"/>
    <property type="molecule type" value="Genomic_DNA"/>
</dbReference>
<evidence type="ECO:0000259" key="10">
    <source>
        <dbReference type="Pfam" id="PF01909"/>
    </source>
</evidence>
<proteinExistence type="inferred from homology"/>
<keyword evidence="2" id="KW-1277">Toxin-antitoxin system</keyword>
<dbReference type="InterPro" id="IPR052038">
    <property type="entry name" value="Type-VII_TA_antitoxin"/>
</dbReference>
<dbReference type="GO" id="GO:0016779">
    <property type="term" value="F:nucleotidyltransferase activity"/>
    <property type="evidence" value="ECO:0007669"/>
    <property type="project" value="UniProtKB-KW"/>
</dbReference>
<evidence type="ECO:0000256" key="4">
    <source>
        <dbReference type="ARBA" id="ARBA00022695"/>
    </source>
</evidence>
<dbReference type="PANTHER" id="PTHR33571:SF14">
    <property type="entry name" value="PROTEIN ADENYLYLTRANSFERASE MJ0435-RELATED"/>
    <property type="match status" value="1"/>
</dbReference>
<dbReference type="GO" id="GO:0046872">
    <property type="term" value="F:metal ion binding"/>
    <property type="evidence" value="ECO:0007669"/>
    <property type="project" value="UniProtKB-KW"/>
</dbReference>
<comment type="similarity">
    <text evidence="9">Belongs to the MntA antitoxin family.</text>
</comment>